<evidence type="ECO:0000313" key="2">
    <source>
        <dbReference type="EMBL" id="KAG5639847.1"/>
    </source>
</evidence>
<accession>A0A9P7G2X0</accession>
<feature type="compositionally biased region" description="Low complexity" evidence="1">
    <location>
        <begin position="119"/>
        <end position="130"/>
    </location>
</feature>
<feature type="region of interest" description="Disordered" evidence="1">
    <location>
        <begin position="75"/>
        <end position="162"/>
    </location>
</feature>
<dbReference type="OrthoDB" id="6511194at2759"/>
<keyword evidence="3" id="KW-1185">Reference proteome</keyword>
<sequence length="336" mass="37408">MLSGPEFLRQKAASRRLVMANLESRHVTKVLRPSALRMGSDELAQNLIGNERVLTQSPEPLRLEHVDVEMLAMQFGESGSESDIASESEEYSTMREEGPIRWENGTVKVELLKRDEESQSSTESETASQSGEEESEGRTSSTTNPSDSSIPHTSLSYKSKAPPTIHEAMRALEDLNGILRPRRSNGKGDRDPNIPLVLRTRLEQMKTLLVIYLDAKGVYGGQWMAASMHAATIAQAGPSKARSLRYWLRAFIADRSSLPTSKCKGSKSRIEDEDVAEEITLPLQSKGKYVRAQDIVDYVDIPEVKRCLGLEKGISLATAQRWMKRIEFVDGDANDK</sequence>
<reference evidence="2" key="2">
    <citation type="submission" date="2021-10" db="EMBL/GenBank/DDBJ databases">
        <title>Phylogenomics reveals ancestral predisposition of the termite-cultivated fungus Termitomyces towards a domesticated lifestyle.</title>
        <authorList>
            <person name="Auxier B."/>
            <person name="Grum-Grzhimaylo A."/>
            <person name="Cardenas M.E."/>
            <person name="Lodge J.D."/>
            <person name="Laessoe T."/>
            <person name="Pedersen O."/>
            <person name="Smith M.E."/>
            <person name="Kuyper T.W."/>
            <person name="Franco-Molano E.A."/>
            <person name="Baroni T.J."/>
            <person name="Aanen D.K."/>
        </authorList>
    </citation>
    <scope>NUCLEOTIDE SEQUENCE</scope>
    <source>
        <strain evidence="2">AP01</strain>
        <tissue evidence="2">Mycelium</tissue>
    </source>
</reference>
<evidence type="ECO:0000256" key="1">
    <source>
        <dbReference type="SAM" id="MobiDB-lite"/>
    </source>
</evidence>
<name>A0A9P7G2X0_9AGAR</name>
<dbReference type="AlphaFoldDB" id="A0A9P7G2X0"/>
<reference evidence="2" key="1">
    <citation type="submission" date="2020-07" db="EMBL/GenBank/DDBJ databases">
        <authorList>
            <person name="Nieuwenhuis M."/>
            <person name="Van De Peppel L.J.J."/>
        </authorList>
    </citation>
    <scope>NUCLEOTIDE SEQUENCE</scope>
    <source>
        <strain evidence="2">AP01</strain>
        <tissue evidence="2">Mycelium</tissue>
    </source>
</reference>
<gene>
    <name evidence="2" type="ORF">DXG03_002842</name>
</gene>
<organism evidence="2 3">
    <name type="scientific">Asterophora parasitica</name>
    <dbReference type="NCBI Taxonomy" id="117018"/>
    <lineage>
        <taxon>Eukaryota</taxon>
        <taxon>Fungi</taxon>
        <taxon>Dikarya</taxon>
        <taxon>Basidiomycota</taxon>
        <taxon>Agaricomycotina</taxon>
        <taxon>Agaricomycetes</taxon>
        <taxon>Agaricomycetidae</taxon>
        <taxon>Agaricales</taxon>
        <taxon>Tricholomatineae</taxon>
        <taxon>Lyophyllaceae</taxon>
        <taxon>Asterophora</taxon>
    </lineage>
</organism>
<proteinExistence type="predicted"/>
<dbReference type="Proteomes" id="UP000775547">
    <property type="component" value="Unassembled WGS sequence"/>
</dbReference>
<evidence type="ECO:0000313" key="3">
    <source>
        <dbReference type="Proteomes" id="UP000775547"/>
    </source>
</evidence>
<comment type="caution">
    <text evidence="2">The sequence shown here is derived from an EMBL/GenBank/DDBJ whole genome shotgun (WGS) entry which is preliminary data.</text>
</comment>
<feature type="compositionally biased region" description="Polar residues" evidence="1">
    <location>
        <begin position="144"/>
        <end position="157"/>
    </location>
</feature>
<protein>
    <submittedName>
        <fullName evidence="2">Uncharacterized protein</fullName>
    </submittedName>
</protein>
<dbReference type="EMBL" id="JABCKV010001886">
    <property type="protein sequence ID" value="KAG5639847.1"/>
    <property type="molecule type" value="Genomic_DNA"/>
</dbReference>